<dbReference type="Proteomes" id="UP000029120">
    <property type="component" value="Chromosome 6"/>
</dbReference>
<name>A0A087GM12_ARAAL</name>
<protein>
    <submittedName>
        <fullName evidence="1">Uncharacterized protein</fullName>
    </submittedName>
</protein>
<reference evidence="2" key="1">
    <citation type="journal article" date="2015" name="Nat. Plants">
        <title>Genome expansion of Arabis alpina linked with retrotransposition and reduced symmetric DNA methylation.</title>
        <authorList>
            <person name="Willing E.M."/>
            <person name="Rawat V."/>
            <person name="Mandakova T."/>
            <person name="Maumus F."/>
            <person name="James G.V."/>
            <person name="Nordstroem K.J."/>
            <person name="Becker C."/>
            <person name="Warthmann N."/>
            <person name="Chica C."/>
            <person name="Szarzynska B."/>
            <person name="Zytnicki M."/>
            <person name="Albani M.C."/>
            <person name="Kiefer C."/>
            <person name="Bergonzi S."/>
            <person name="Castaings L."/>
            <person name="Mateos J.L."/>
            <person name="Berns M.C."/>
            <person name="Bujdoso N."/>
            <person name="Piofczyk T."/>
            <person name="de Lorenzo L."/>
            <person name="Barrero-Sicilia C."/>
            <person name="Mateos I."/>
            <person name="Piednoel M."/>
            <person name="Hagmann J."/>
            <person name="Chen-Min-Tao R."/>
            <person name="Iglesias-Fernandez R."/>
            <person name="Schuster S.C."/>
            <person name="Alonso-Blanco C."/>
            <person name="Roudier F."/>
            <person name="Carbonero P."/>
            <person name="Paz-Ares J."/>
            <person name="Davis S.J."/>
            <person name="Pecinka A."/>
            <person name="Quesneville H."/>
            <person name="Colot V."/>
            <person name="Lysak M.A."/>
            <person name="Weigel D."/>
            <person name="Coupland G."/>
            <person name="Schneeberger K."/>
        </authorList>
    </citation>
    <scope>NUCLEOTIDE SEQUENCE [LARGE SCALE GENOMIC DNA]</scope>
    <source>
        <strain evidence="2">cv. Pajares</strain>
    </source>
</reference>
<evidence type="ECO:0000313" key="1">
    <source>
        <dbReference type="EMBL" id="KFK30914.1"/>
    </source>
</evidence>
<gene>
    <name evidence="1" type="ordered locus">AALP_Aa6g042000</name>
</gene>
<accession>A0A087GM12</accession>
<organism evidence="1 2">
    <name type="scientific">Arabis alpina</name>
    <name type="common">Alpine rock-cress</name>
    <dbReference type="NCBI Taxonomy" id="50452"/>
    <lineage>
        <taxon>Eukaryota</taxon>
        <taxon>Viridiplantae</taxon>
        <taxon>Streptophyta</taxon>
        <taxon>Embryophyta</taxon>
        <taxon>Tracheophyta</taxon>
        <taxon>Spermatophyta</taxon>
        <taxon>Magnoliopsida</taxon>
        <taxon>eudicotyledons</taxon>
        <taxon>Gunneridae</taxon>
        <taxon>Pentapetalae</taxon>
        <taxon>rosids</taxon>
        <taxon>malvids</taxon>
        <taxon>Brassicales</taxon>
        <taxon>Brassicaceae</taxon>
        <taxon>Arabideae</taxon>
        <taxon>Arabis</taxon>
    </lineage>
</organism>
<keyword evidence="2" id="KW-1185">Reference proteome</keyword>
<sequence length="56" mass="5811">MIGDVSPPVDSIPVMEGNEEVRKRKNLIPPLSVVATHFGTSGMSVALATGVTHPLG</sequence>
<dbReference type="AlphaFoldDB" id="A0A087GM12"/>
<evidence type="ECO:0000313" key="2">
    <source>
        <dbReference type="Proteomes" id="UP000029120"/>
    </source>
</evidence>
<dbReference type="EMBL" id="CM002874">
    <property type="protein sequence ID" value="KFK30914.1"/>
    <property type="molecule type" value="Genomic_DNA"/>
</dbReference>
<dbReference type="OrthoDB" id="756301at2759"/>
<proteinExistence type="predicted"/>
<dbReference type="Gramene" id="KFK30914">
    <property type="protein sequence ID" value="KFK30914"/>
    <property type="gene ID" value="AALP_AA6G042000"/>
</dbReference>